<evidence type="ECO:0000256" key="3">
    <source>
        <dbReference type="ARBA" id="ARBA00012239"/>
    </source>
</evidence>
<comment type="cofactor">
    <cofactor evidence="1 7">
        <name>pyridoxal 5'-phosphate</name>
        <dbReference type="ChEBI" id="CHEBI:597326"/>
    </cofactor>
</comment>
<evidence type="ECO:0000256" key="1">
    <source>
        <dbReference type="ARBA" id="ARBA00001933"/>
    </source>
</evidence>
<dbReference type="InterPro" id="IPR016454">
    <property type="entry name" value="Cysteine_dSase"/>
</dbReference>
<dbReference type="EMBL" id="CP048914">
    <property type="protein sequence ID" value="QMS84445.1"/>
    <property type="molecule type" value="Genomic_DNA"/>
</dbReference>
<comment type="similarity">
    <text evidence="2 8">Belongs to the class-V pyridoxal-phosphate-dependent aminotransferase family. Csd subfamily.</text>
</comment>
<dbReference type="KEGG" id="xcl:G4Z02_01360"/>
<comment type="catalytic activity">
    <reaction evidence="6 8">
        <text>(sulfur carrier)-H + L-cysteine = (sulfur carrier)-SH + L-alanine</text>
        <dbReference type="Rhea" id="RHEA:43892"/>
        <dbReference type="Rhea" id="RHEA-COMP:14737"/>
        <dbReference type="Rhea" id="RHEA-COMP:14739"/>
        <dbReference type="ChEBI" id="CHEBI:29917"/>
        <dbReference type="ChEBI" id="CHEBI:35235"/>
        <dbReference type="ChEBI" id="CHEBI:57972"/>
        <dbReference type="ChEBI" id="CHEBI:64428"/>
        <dbReference type="EC" id="2.8.1.7"/>
    </reaction>
</comment>
<evidence type="ECO:0000256" key="5">
    <source>
        <dbReference type="ARBA" id="ARBA00022898"/>
    </source>
</evidence>
<protein>
    <recommendedName>
        <fullName evidence="3 8">Cysteine desulfurase</fullName>
        <ecNumber evidence="3 8">2.8.1.7</ecNumber>
    </recommendedName>
</protein>
<dbReference type="GO" id="GO:0006534">
    <property type="term" value="P:cysteine metabolic process"/>
    <property type="evidence" value="ECO:0007669"/>
    <property type="project" value="UniProtKB-UniRule"/>
</dbReference>
<dbReference type="InterPro" id="IPR015424">
    <property type="entry name" value="PyrdxlP-dep_Trfase"/>
</dbReference>
<evidence type="ECO:0000256" key="4">
    <source>
        <dbReference type="ARBA" id="ARBA00022679"/>
    </source>
</evidence>
<dbReference type="Proteomes" id="UP000514720">
    <property type="component" value="Chromosome"/>
</dbReference>
<gene>
    <name evidence="10" type="primary">sufS</name>
    <name evidence="10" type="ORF">G4Z02_01360</name>
</gene>
<evidence type="ECO:0000313" key="10">
    <source>
        <dbReference type="EMBL" id="QMS84445.1"/>
    </source>
</evidence>
<reference evidence="10 11" key="1">
    <citation type="submission" date="2020-02" db="EMBL/GenBank/DDBJ databases">
        <authorList>
            <person name="Zheng R.K."/>
            <person name="Sun C.M."/>
        </authorList>
    </citation>
    <scope>NUCLEOTIDE SEQUENCE [LARGE SCALE GENOMIC DNA]</scope>
    <source>
        <strain evidence="11">zrk13</strain>
    </source>
</reference>
<evidence type="ECO:0000256" key="2">
    <source>
        <dbReference type="ARBA" id="ARBA00010447"/>
    </source>
</evidence>
<comment type="function">
    <text evidence="8">Catalyzes the removal of elemental sulfur and selenium atoms from L-cysteine, L-cystine, L-selenocysteine, and L-selenocystine to produce L-alanine.</text>
</comment>
<dbReference type="PANTHER" id="PTHR43586">
    <property type="entry name" value="CYSTEINE DESULFURASE"/>
    <property type="match status" value="1"/>
</dbReference>
<evidence type="ECO:0000313" key="11">
    <source>
        <dbReference type="Proteomes" id="UP000514720"/>
    </source>
</evidence>
<dbReference type="Gene3D" id="3.40.640.10">
    <property type="entry name" value="Type I PLP-dependent aspartate aminotransferase-like (Major domain)"/>
    <property type="match status" value="1"/>
</dbReference>
<keyword evidence="5 8" id="KW-0663">Pyridoxal phosphate</keyword>
<proteinExistence type="inferred from homology"/>
<evidence type="ECO:0000256" key="8">
    <source>
        <dbReference type="RuleBase" id="RU004506"/>
    </source>
</evidence>
<evidence type="ECO:0000259" key="9">
    <source>
        <dbReference type="Pfam" id="PF00266"/>
    </source>
</evidence>
<dbReference type="InterPro" id="IPR015421">
    <property type="entry name" value="PyrdxlP-dep_Trfase_major"/>
</dbReference>
<keyword evidence="4 8" id="KW-0808">Transferase</keyword>
<dbReference type="EC" id="2.8.1.7" evidence="3 8"/>
<keyword evidence="11" id="KW-1185">Reference proteome</keyword>
<dbReference type="Pfam" id="PF00266">
    <property type="entry name" value="Aminotran_5"/>
    <property type="match status" value="1"/>
</dbReference>
<dbReference type="NCBIfam" id="TIGR01979">
    <property type="entry name" value="sufS"/>
    <property type="match status" value="1"/>
</dbReference>
<feature type="domain" description="Aminotransferase class V" evidence="9">
    <location>
        <begin position="19"/>
        <end position="386"/>
    </location>
</feature>
<evidence type="ECO:0000256" key="7">
    <source>
        <dbReference type="RuleBase" id="RU004504"/>
    </source>
</evidence>
<dbReference type="RefSeq" id="WP_258878058.1">
    <property type="nucleotide sequence ID" value="NZ_CP048914.1"/>
</dbReference>
<dbReference type="PROSITE" id="PS00595">
    <property type="entry name" value="AA_TRANSFER_CLASS_5"/>
    <property type="match status" value="1"/>
</dbReference>
<dbReference type="InterPro" id="IPR010970">
    <property type="entry name" value="Cys_dSase_SufS"/>
</dbReference>
<dbReference type="InterPro" id="IPR000192">
    <property type="entry name" value="Aminotrans_V_dom"/>
</dbReference>
<dbReference type="GO" id="GO:0030170">
    <property type="term" value="F:pyridoxal phosphate binding"/>
    <property type="evidence" value="ECO:0007669"/>
    <property type="project" value="UniProtKB-UniRule"/>
</dbReference>
<organism evidence="10 11">
    <name type="scientific">Candidatus Xianfuyuplasma coldseepsis</name>
    <dbReference type="NCBI Taxonomy" id="2782163"/>
    <lineage>
        <taxon>Bacteria</taxon>
        <taxon>Bacillati</taxon>
        <taxon>Mycoplasmatota</taxon>
        <taxon>Mollicutes</taxon>
        <taxon>Candidatus Izemoplasmatales</taxon>
        <taxon>Candidatus Izemoplasmataceae</taxon>
        <taxon>Candidatus Xianfuyuplasma</taxon>
    </lineage>
</organism>
<dbReference type="PIRSF" id="PIRSF005572">
    <property type="entry name" value="NifS"/>
    <property type="match status" value="1"/>
</dbReference>
<evidence type="ECO:0000256" key="6">
    <source>
        <dbReference type="ARBA" id="ARBA00050776"/>
    </source>
</evidence>
<dbReference type="InterPro" id="IPR020578">
    <property type="entry name" value="Aminotrans_V_PyrdxlP_BS"/>
</dbReference>
<sequence length="402" mass="44762">MNAHDLRNDFPVLSDPKLIYLDSAASSLKPQVVMDAMDEYYANYGVNVHRGVYNLSYVATTKYEEARQQVASFINASFHEIVFTRGASSALNLIASSYGLNNLGPDDEIIVSELEHHSHVLPWQNVSRITGAKLIYVPLNEEGRITTENVKKVLSTNTKIVALTYVSNVMGYITPIKEIIHLAHEVGAVVSVDAAQATPHMTVDVQELDCDFLAFSGHKMLGPTGVGVLYGKRHLLDAMPPIEFGGDMNDNVNKYDASWKEVPYKFETGTPPIAEVIGLGKAISYLQAIGLDNIHHHEQELHDYVVSKMEAIDGVEIYNKTAETGVISFNLSGVHPHDAVTFFDQENICMRAGHHCAQLVIKWLEVAATLRVSFYIYNTKDDADRFIEVLHQARDFFTEMGF</sequence>
<dbReference type="CDD" id="cd06453">
    <property type="entry name" value="SufS_like"/>
    <property type="match status" value="1"/>
</dbReference>
<accession>A0A7L7KPG8</accession>
<dbReference type="InterPro" id="IPR015422">
    <property type="entry name" value="PyrdxlP-dep_Trfase_small"/>
</dbReference>
<dbReference type="PANTHER" id="PTHR43586:SF8">
    <property type="entry name" value="CYSTEINE DESULFURASE 1, CHLOROPLASTIC"/>
    <property type="match status" value="1"/>
</dbReference>
<name>A0A7L7KPG8_9MOLU</name>
<dbReference type="GO" id="GO:0031071">
    <property type="term" value="F:cysteine desulfurase activity"/>
    <property type="evidence" value="ECO:0007669"/>
    <property type="project" value="UniProtKB-UniRule"/>
</dbReference>
<dbReference type="AlphaFoldDB" id="A0A7L7KPG8"/>
<dbReference type="Gene3D" id="3.90.1150.10">
    <property type="entry name" value="Aspartate Aminotransferase, domain 1"/>
    <property type="match status" value="1"/>
</dbReference>
<dbReference type="SUPFAM" id="SSF53383">
    <property type="entry name" value="PLP-dependent transferases"/>
    <property type="match status" value="1"/>
</dbReference>